<sequence>MVQQVTNGIKISAKSTYNGILQQNNQLYYSFNYYISIENESQDTVKLTRRFWTIYDSLSNIDFVEGEGVVGQTPILRPKDQYTYRSNCFLSSTFGAMKGFYKMIDIHTQEEFLVAIPTFQLTTTPSLN</sequence>
<dbReference type="KEGG" id="tmar:MARIT_2772"/>
<evidence type="ECO:0000259" key="1">
    <source>
        <dbReference type="PROSITE" id="PS51087"/>
    </source>
</evidence>
<reference evidence="2 3" key="1">
    <citation type="submission" date="2016-11" db="EMBL/GenBank/DDBJ databases">
        <authorList>
            <person name="Jaros S."/>
            <person name="Januszkiewicz K."/>
            <person name="Wedrychowicz H."/>
        </authorList>
    </citation>
    <scope>NUCLEOTIDE SEQUENCE [LARGE SCALE GENOMIC DNA]</scope>
    <source>
        <strain evidence="2">NCIMB 2154T</strain>
    </source>
</reference>
<dbReference type="AlphaFoldDB" id="A0A2H1ECJ8"/>
<dbReference type="Gene3D" id="2.60.40.1470">
    <property type="entry name" value="ApaG domain"/>
    <property type="match status" value="1"/>
</dbReference>
<evidence type="ECO:0000313" key="3">
    <source>
        <dbReference type="Proteomes" id="UP000231564"/>
    </source>
</evidence>
<dbReference type="PANTHER" id="PTHR14289:SF16">
    <property type="entry name" value="POLYMERASE DELTA-INTERACTING PROTEIN 2"/>
    <property type="match status" value="1"/>
</dbReference>
<dbReference type="Proteomes" id="UP000231564">
    <property type="component" value="Chromosome MARIT"/>
</dbReference>
<name>A0A2H1ECJ8_9FLAO</name>
<gene>
    <name evidence="2" type="primary">apaG</name>
    <name evidence="2" type="ORF">MARIT_2772</name>
</gene>
<dbReference type="Pfam" id="PF04379">
    <property type="entry name" value="DUF525"/>
    <property type="match status" value="1"/>
</dbReference>
<proteinExistence type="predicted"/>
<keyword evidence="3" id="KW-1185">Reference proteome</keyword>
<dbReference type="PANTHER" id="PTHR14289">
    <property type="entry name" value="F-BOX ONLY PROTEIN 3"/>
    <property type="match status" value="1"/>
</dbReference>
<dbReference type="PROSITE" id="PS51087">
    <property type="entry name" value="APAG"/>
    <property type="match status" value="1"/>
</dbReference>
<dbReference type="GeneID" id="47724228"/>
<organism evidence="2 3">
    <name type="scientific">Tenacibaculum maritimum NCIMB 2154</name>
    <dbReference type="NCBI Taxonomy" id="1349785"/>
    <lineage>
        <taxon>Bacteria</taxon>
        <taxon>Pseudomonadati</taxon>
        <taxon>Bacteroidota</taxon>
        <taxon>Flavobacteriia</taxon>
        <taxon>Flavobacteriales</taxon>
        <taxon>Flavobacteriaceae</taxon>
        <taxon>Tenacibaculum</taxon>
    </lineage>
</organism>
<dbReference type="GO" id="GO:0070987">
    <property type="term" value="P:error-free translesion synthesis"/>
    <property type="evidence" value="ECO:0007669"/>
    <property type="project" value="TreeGrafter"/>
</dbReference>
<dbReference type="EMBL" id="LT634361">
    <property type="protein sequence ID" value="SFZ84489.1"/>
    <property type="molecule type" value="Genomic_DNA"/>
</dbReference>
<protein>
    <submittedName>
        <fullName evidence="2">ApaG protein associated with Co2+ and Mg2+ efflux</fullName>
    </submittedName>
</protein>
<dbReference type="SUPFAM" id="SSF110069">
    <property type="entry name" value="ApaG-like"/>
    <property type="match status" value="1"/>
</dbReference>
<dbReference type="NCBIfam" id="NF003967">
    <property type="entry name" value="PRK05461.1"/>
    <property type="match status" value="1"/>
</dbReference>
<feature type="domain" description="ApaG" evidence="1">
    <location>
        <begin position="3"/>
        <end position="128"/>
    </location>
</feature>
<dbReference type="InterPro" id="IPR036767">
    <property type="entry name" value="ApaG_sf"/>
</dbReference>
<dbReference type="OrthoDB" id="9795226at2"/>
<dbReference type="InterPro" id="IPR007474">
    <property type="entry name" value="ApaG_domain"/>
</dbReference>
<evidence type="ECO:0000313" key="2">
    <source>
        <dbReference type="EMBL" id="SFZ84489.1"/>
    </source>
</evidence>
<dbReference type="STRING" id="1349785.GCA_000509405_01765"/>
<accession>A0A2H1ECJ8</accession>
<dbReference type="RefSeq" id="WP_024740877.1">
    <property type="nucleotide sequence ID" value="NZ_BAUG01000013.1"/>
</dbReference>